<accession>A0A5S9QY66</accession>
<evidence type="ECO:0000256" key="2">
    <source>
        <dbReference type="ARBA" id="ARBA00009121"/>
    </source>
</evidence>
<feature type="signal peptide" evidence="12">
    <location>
        <begin position="1"/>
        <end position="31"/>
    </location>
</feature>
<dbReference type="SUPFAM" id="SSF51445">
    <property type="entry name" value="(Trans)glycosidases"/>
    <property type="match status" value="1"/>
</dbReference>
<dbReference type="InterPro" id="IPR003610">
    <property type="entry name" value="CBM5/12"/>
</dbReference>
<evidence type="ECO:0000256" key="4">
    <source>
        <dbReference type="ARBA" id="ARBA00022801"/>
    </source>
</evidence>
<evidence type="ECO:0000259" key="13">
    <source>
        <dbReference type="PROSITE" id="PS51910"/>
    </source>
</evidence>
<proteinExistence type="inferred from homology"/>
<protein>
    <recommendedName>
        <fullName evidence="3">chitinase</fullName>
        <ecNumber evidence="3">3.2.1.14</ecNumber>
    </recommendedName>
</protein>
<gene>
    <name evidence="14" type="primary">chiA_3</name>
    <name evidence="14" type="ORF">OPDIPICF_03093</name>
</gene>
<dbReference type="InterPro" id="IPR001223">
    <property type="entry name" value="Glyco_hydro18_cat"/>
</dbReference>
<dbReference type="SMART" id="SM00089">
    <property type="entry name" value="PKD"/>
    <property type="match status" value="2"/>
</dbReference>
<comment type="catalytic activity">
    <reaction evidence="1">
        <text>Random endo-hydrolysis of N-acetyl-beta-D-glucosaminide (1-&gt;4)-beta-linkages in chitin and chitodextrins.</text>
        <dbReference type="EC" id="3.2.1.14"/>
    </reaction>
</comment>
<evidence type="ECO:0000256" key="5">
    <source>
        <dbReference type="ARBA" id="ARBA00023024"/>
    </source>
</evidence>
<evidence type="ECO:0000256" key="8">
    <source>
        <dbReference type="ARBA" id="ARBA00023326"/>
    </source>
</evidence>
<feature type="chain" id="PRO_5024791640" description="chitinase" evidence="12">
    <location>
        <begin position="32"/>
        <end position="884"/>
    </location>
</feature>
<dbReference type="Gene3D" id="2.60.40.10">
    <property type="entry name" value="Immunoglobulins"/>
    <property type="match status" value="3"/>
</dbReference>
<evidence type="ECO:0000256" key="9">
    <source>
        <dbReference type="RuleBase" id="RU000489"/>
    </source>
</evidence>
<dbReference type="GO" id="GO:0006032">
    <property type="term" value="P:chitin catabolic process"/>
    <property type="evidence" value="ECO:0007669"/>
    <property type="project" value="UniProtKB-KW"/>
</dbReference>
<dbReference type="PANTHER" id="PTHR11177">
    <property type="entry name" value="CHITINASE"/>
    <property type="match status" value="1"/>
</dbReference>
<dbReference type="CDD" id="cd06548">
    <property type="entry name" value="GH18_chitinase"/>
    <property type="match status" value="1"/>
</dbReference>
<dbReference type="SUPFAM" id="SSF54556">
    <property type="entry name" value="Chitinase insertion domain"/>
    <property type="match status" value="1"/>
</dbReference>
<feature type="coiled-coil region" evidence="10">
    <location>
        <begin position="343"/>
        <end position="370"/>
    </location>
</feature>
<evidence type="ECO:0000256" key="3">
    <source>
        <dbReference type="ARBA" id="ARBA00012729"/>
    </source>
</evidence>
<dbReference type="GO" id="GO:0005576">
    <property type="term" value="C:extracellular region"/>
    <property type="evidence" value="ECO:0007669"/>
    <property type="project" value="InterPro"/>
</dbReference>
<dbReference type="Gene3D" id="3.20.20.80">
    <property type="entry name" value="Glycosidases"/>
    <property type="match status" value="1"/>
</dbReference>
<dbReference type="Pfam" id="PF22352">
    <property type="entry name" value="K319L-like_PKD"/>
    <property type="match status" value="1"/>
</dbReference>
<keyword evidence="15" id="KW-1185">Reference proteome</keyword>
<keyword evidence="8" id="KW-0624">Polysaccharide degradation</keyword>
<dbReference type="PROSITE" id="PS51910">
    <property type="entry name" value="GH18_2"/>
    <property type="match status" value="1"/>
</dbReference>
<dbReference type="CDD" id="cd12215">
    <property type="entry name" value="ChiC_BD"/>
    <property type="match status" value="2"/>
</dbReference>
<keyword evidence="4 9" id="KW-0378">Hydrolase</keyword>
<dbReference type="PANTHER" id="PTHR11177:SF317">
    <property type="entry name" value="CHITINASE 12-RELATED"/>
    <property type="match status" value="1"/>
</dbReference>
<feature type="compositionally biased region" description="Polar residues" evidence="11">
    <location>
        <begin position="572"/>
        <end position="591"/>
    </location>
</feature>
<dbReference type="InterPro" id="IPR022409">
    <property type="entry name" value="PKD/Chitinase_dom"/>
</dbReference>
<dbReference type="GO" id="GO:0008843">
    <property type="term" value="F:endochitinase activity"/>
    <property type="evidence" value="ECO:0007669"/>
    <property type="project" value="UniProtKB-EC"/>
</dbReference>
<dbReference type="InterPro" id="IPR001579">
    <property type="entry name" value="Glyco_hydro_18_chit_AS"/>
</dbReference>
<dbReference type="SUPFAM" id="SSF51055">
    <property type="entry name" value="Carbohydrate binding domain"/>
    <property type="match status" value="2"/>
</dbReference>
<dbReference type="EC" id="3.2.1.14" evidence="3"/>
<dbReference type="SMART" id="SM00636">
    <property type="entry name" value="Glyco_18"/>
    <property type="match status" value="1"/>
</dbReference>
<dbReference type="InterPro" id="IPR029070">
    <property type="entry name" value="Chitinase_insertion_sf"/>
</dbReference>
<dbReference type="InterPro" id="IPR050314">
    <property type="entry name" value="Glycosyl_Hydrlase_18"/>
</dbReference>
<keyword evidence="10" id="KW-0175">Coiled coil</keyword>
<dbReference type="Pfam" id="PF02839">
    <property type="entry name" value="CBM_5_12"/>
    <property type="match status" value="2"/>
</dbReference>
<dbReference type="AlphaFoldDB" id="A0A5S9QY66"/>
<evidence type="ECO:0000313" key="15">
    <source>
        <dbReference type="Proteomes" id="UP000441399"/>
    </source>
</evidence>
<evidence type="ECO:0000256" key="11">
    <source>
        <dbReference type="SAM" id="MobiDB-lite"/>
    </source>
</evidence>
<organism evidence="14 15">
    <name type="scientific">BD1-7 clade bacterium</name>
    <dbReference type="NCBI Taxonomy" id="2029982"/>
    <lineage>
        <taxon>Bacteria</taxon>
        <taxon>Pseudomonadati</taxon>
        <taxon>Pseudomonadota</taxon>
        <taxon>Gammaproteobacteria</taxon>
        <taxon>Cellvibrionales</taxon>
        <taxon>Spongiibacteraceae</taxon>
        <taxon>BD1-7 clade</taxon>
    </lineage>
</organism>
<dbReference type="InterPro" id="IPR011583">
    <property type="entry name" value="Chitinase_II/V-like_cat"/>
</dbReference>
<dbReference type="GO" id="GO:0030246">
    <property type="term" value="F:carbohydrate binding"/>
    <property type="evidence" value="ECO:0007669"/>
    <property type="project" value="InterPro"/>
</dbReference>
<evidence type="ECO:0000313" key="14">
    <source>
        <dbReference type="EMBL" id="CAA0124395.1"/>
    </source>
</evidence>
<dbReference type="Gene3D" id="2.10.10.20">
    <property type="entry name" value="Carbohydrate-binding module superfamily 5/12"/>
    <property type="match status" value="2"/>
</dbReference>
<feature type="region of interest" description="Disordered" evidence="11">
    <location>
        <begin position="562"/>
        <end position="602"/>
    </location>
</feature>
<keyword evidence="7 9" id="KW-0326">Glycosidase</keyword>
<dbReference type="SMART" id="SM00495">
    <property type="entry name" value="ChtBD3"/>
    <property type="match status" value="2"/>
</dbReference>
<dbReference type="PROSITE" id="PS01095">
    <property type="entry name" value="GH18_1"/>
    <property type="match status" value="1"/>
</dbReference>
<feature type="region of interest" description="Disordered" evidence="11">
    <location>
        <begin position="765"/>
        <end position="799"/>
    </location>
</feature>
<dbReference type="GO" id="GO:0008061">
    <property type="term" value="F:chitin binding"/>
    <property type="evidence" value="ECO:0007669"/>
    <property type="project" value="InterPro"/>
</dbReference>
<evidence type="ECO:0000256" key="10">
    <source>
        <dbReference type="SAM" id="Coils"/>
    </source>
</evidence>
<dbReference type="OrthoDB" id="9775889at2"/>
<evidence type="ECO:0000256" key="1">
    <source>
        <dbReference type="ARBA" id="ARBA00000822"/>
    </source>
</evidence>
<name>A0A5S9QY66_9GAMM</name>
<keyword evidence="5" id="KW-0146">Chitin degradation</keyword>
<dbReference type="InterPro" id="IPR017853">
    <property type="entry name" value="GH"/>
</dbReference>
<dbReference type="GO" id="GO:0000272">
    <property type="term" value="P:polysaccharide catabolic process"/>
    <property type="evidence" value="ECO:0007669"/>
    <property type="project" value="UniProtKB-KW"/>
</dbReference>
<dbReference type="InterPro" id="IPR014756">
    <property type="entry name" value="Ig_E-set"/>
</dbReference>
<dbReference type="InterPro" id="IPR013783">
    <property type="entry name" value="Ig-like_fold"/>
</dbReference>
<keyword evidence="12" id="KW-0732">Signal</keyword>
<dbReference type="Proteomes" id="UP000441399">
    <property type="component" value="Unassembled WGS sequence"/>
</dbReference>
<dbReference type="CDD" id="cd02848">
    <property type="entry name" value="E_set_Chitinase_N"/>
    <property type="match status" value="1"/>
</dbReference>
<dbReference type="SUPFAM" id="SSF81296">
    <property type="entry name" value="E set domains"/>
    <property type="match status" value="1"/>
</dbReference>
<dbReference type="Pfam" id="PF00704">
    <property type="entry name" value="Glyco_hydro_18"/>
    <property type="match status" value="1"/>
</dbReference>
<evidence type="ECO:0000256" key="12">
    <source>
        <dbReference type="SAM" id="SignalP"/>
    </source>
</evidence>
<feature type="domain" description="GH18" evidence="13">
    <location>
        <begin position="168"/>
        <end position="569"/>
    </location>
</feature>
<evidence type="ECO:0000256" key="6">
    <source>
        <dbReference type="ARBA" id="ARBA00023277"/>
    </source>
</evidence>
<dbReference type="Gene3D" id="3.10.50.10">
    <property type="match status" value="1"/>
</dbReference>
<reference evidence="14 15" key="1">
    <citation type="submission" date="2019-11" db="EMBL/GenBank/DDBJ databases">
        <authorList>
            <person name="Holert J."/>
        </authorList>
    </citation>
    <scope>NUCLEOTIDE SEQUENCE [LARGE SCALE GENOMIC DNA]</scope>
    <source>
        <strain evidence="14">SB11_3</strain>
    </source>
</reference>
<dbReference type="Pfam" id="PF08329">
    <property type="entry name" value="ChitinaseA_N"/>
    <property type="match status" value="1"/>
</dbReference>
<sequence>MKIKNISSQLTRSIRRATTSSLLLTSPLILAAPGTPAIGHMTTDFALVEVNQAAIAYEQLVTLHDAVEIPITWNRWSGEEADLVNYKLNNVTIKSSSLTASNSNTATEVLTISEGGRYTLSVELCNANGCSESEAKTIVVADTDGSHVEPISLNVSENNRAYTNTTDSVIATYFVEWSVYGRKYPVDRIPANNLTHIIYGFIPICGGDGINDGLKTIGGNSFNALQSACSGREDFKVAIHDPWAALQKPQAGHDFNTPYKGNFGQFMELKKAYPHLKIVPSIGGWTLSDPFFHFGNTVYRDRFVESVGEFLQTWKFFDGIDIDWEFPGGFGATPGLGNAASDGRTYVLLMQELREKLDELEEETGREYELTSAIGNSPEKLAVVDFGEAQQYMDYLFPLTYDFYGAWSNTLLGHHTALFASDFRPGEEAQTDSLVKTLLEQGVEPGKIAVGAAMYGRGWTGVSDTGNHLMTGTANGPVKGTWENGVLDYRAIAELKQSGEWEYHYDETAEAPYLYKRSSGDLVTYDDERSVRAKAKYVQENQLAGFFSWEIDGDNGDILNAMHEGLGHPSASPGSNRSPLANAGVDQSTTEGGVVQLDGSSSYDPDGDALTFEWTQVSGLAVTLSNSDNESASFSTSQTNATNVFEFELTVSDGEFTATDTVRVTTQPASQDNTPPTVDAISPITLKSGESTNITANAQDADGDTLTFDWAHTDSLLTTVNSNASVVTLTANDVTSDTNTTLNLTVSDGTDSRTISVAITILADNDDSENNNSGNNNTCQTTDSDANNHEGYDSSRVYNGGDKTSHNNLVWEAKWWTKGVEPSLSASAWKLASDLELPWSADKAYVGGEEINYDGRRYRAKWWTKGANPAASDVWVDIDVATCE</sequence>
<dbReference type="InterPro" id="IPR013540">
    <property type="entry name" value="ChitinaseA_N"/>
</dbReference>
<comment type="similarity">
    <text evidence="2">Belongs to the glycosyl hydrolase 18 family. Chitinase class II subfamily.</text>
</comment>
<dbReference type="InterPro" id="IPR036573">
    <property type="entry name" value="CBM_sf_5/12"/>
</dbReference>
<keyword evidence="6" id="KW-0119">Carbohydrate metabolism</keyword>
<evidence type="ECO:0000256" key="7">
    <source>
        <dbReference type="ARBA" id="ARBA00023295"/>
    </source>
</evidence>
<dbReference type="EMBL" id="CACSIO010000060">
    <property type="protein sequence ID" value="CAA0124395.1"/>
    <property type="molecule type" value="Genomic_DNA"/>
</dbReference>